<protein>
    <recommendedName>
        <fullName evidence="4">High frequency lysogenization protein HflD homolog</fullName>
    </recommendedName>
</protein>
<dbReference type="KEGG" id="salh:HMF8227_01621"/>
<evidence type="ECO:0000256" key="4">
    <source>
        <dbReference type="HAMAP-Rule" id="MF_00695"/>
    </source>
</evidence>
<keyword evidence="1 4" id="KW-1003">Cell membrane</keyword>
<reference evidence="5 6" key="1">
    <citation type="submission" date="2018-05" db="EMBL/GenBank/DDBJ databases">
        <title>Salinimonas sp. HMF8227 Genome sequencing and assembly.</title>
        <authorList>
            <person name="Kang H."/>
            <person name="Kang J."/>
            <person name="Cha I."/>
            <person name="Kim H."/>
            <person name="Joh K."/>
        </authorList>
    </citation>
    <scope>NUCLEOTIDE SEQUENCE [LARGE SCALE GENOMIC DNA]</scope>
    <source>
        <strain evidence="5 6">HMF8227</strain>
    </source>
</reference>
<dbReference type="Pfam" id="PF04356">
    <property type="entry name" value="DUF489"/>
    <property type="match status" value="1"/>
</dbReference>
<gene>
    <name evidence="4" type="primary">hflD</name>
    <name evidence="5" type="ORF">HMF8227_01621</name>
</gene>
<dbReference type="InterPro" id="IPR035932">
    <property type="entry name" value="HflD-like_sf"/>
</dbReference>
<organism evidence="5 6">
    <name type="scientific">Saliniradius amylolyticus</name>
    <dbReference type="NCBI Taxonomy" id="2183582"/>
    <lineage>
        <taxon>Bacteria</taxon>
        <taxon>Pseudomonadati</taxon>
        <taxon>Pseudomonadota</taxon>
        <taxon>Gammaproteobacteria</taxon>
        <taxon>Alteromonadales</taxon>
        <taxon>Alteromonadaceae</taxon>
        <taxon>Saliniradius</taxon>
    </lineage>
</organism>
<dbReference type="RefSeq" id="WP_109339698.1">
    <property type="nucleotide sequence ID" value="NZ_CP029347.1"/>
</dbReference>
<keyword evidence="6" id="KW-1185">Reference proteome</keyword>
<comment type="similarity">
    <text evidence="4">Belongs to the HflD family.</text>
</comment>
<dbReference type="PANTHER" id="PTHR38100:SF1">
    <property type="entry name" value="HIGH FREQUENCY LYSOGENIZATION PROTEIN HFLD"/>
    <property type="match status" value="1"/>
</dbReference>
<evidence type="ECO:0000313" key="5">
    <source>
        <dbReference type="EMBL" id="AWL12095.1"/>
    </source>
</evidence>
<accession>A0A2S2E369</accession>
<dbReference type="NCBIfam" id="NF001248">
    <property type="entry name" value="PRK00218.1-4"/>
    <property type="match status" value="1"/>
</dbReference>
<dbReference type="Proteomes" id="UP000245728">
    <property type="component" value="Chromosome"/>
</dbReference>
<proteinExistence type="inferred from homology"/>
<dbReference type="InterPro" id="IPR007451">
    <property type="entry name" value="HflD"/>
</dbReference>
<dbReference type="AlphaFoldDB" id="A0A2S2E369"/>
<comment type="subcellular location">
    <subcellularLocation>
        <location evidence="4">Cytoplasm</location>
    </subcellularLocation>
    <subcellularLocation>
        <location evidence="4">Cell membrane</location>
        <topology evidence="4">Peripheral membrane protein</topology>
        <orientation evidence="4">Cytoplasmic side</orientation>
    </subcellularLocation>
</comment>
<dbReference type="HAMAP" id="MF_00695">
    <property type="entry name" value="HflD_protein"/>
    <property type="match status" value="1"/>
</dbReference>
<dbReference type="PANTHER" id="PTHR38100">
    <property type="entry name" value="HIGH FREQUENCY LYSOGENIZATION PROTEIN HFLD"/>
    <property type="match status" value="1"/>
</dbReference>
<dbReference type="NCBIfam" id="NF001246">
    <property type="entry name" value="PRK00218.1-2"/>
    <property type="match status" value="1"/>
</dbReference>
<evidence type="ECO:0000256" key="3">
    <source>
        <dbReference type="ARBA" id="ARBA00023136"/>
    </source>
</evidence>
<dbReference type="SUPFAM" id="SSF101322">
    <property type="entry name" value="YcfC-like"/>
    <property type="match status" value="1"/>
</dbReference>
<dbReference type="GO" id="GO:0005886">
    <property type="term" value="C:plasma membrane"/>
    <property type="evidence" value="ECO:0007669"/>
    <property type="project" value="UniProtKB-SubCell"/>
</dbReference>
<keyword evidence="2 4" id="KW-0963">Cytoplasm</keyword>
<evidence type="ECO:0000256" key="1">
    <source>
        <dbReference type="ARBA" id="ARBA00022475"/>
    </source>
</evidence>
<keyword evidence="3 4" id="KW-0472">Membrane</keyword>
<dbReference type="GO" id="GO:0005737">
    <property type="term" value="C:cytoplasm"/>
    <property type="evidence" value="ECO:0007669"/>
    <property type="project" value="UniProtKB-SubCell"/>
</dbReference>
<sequence>MTEYNRDQCLALAGVCQAAALTQAFARKGDADEAALTGSMKSIIETDPSDTESVFGGIRGLHLGLKVLENQLSDRQAGKDAELTKYVASLLSLERKLSRQSKVMQALGQRIEQLKRQQTLYELLDETYLANFASVYSDVISPAGPKIQVGGSQPLLKKPNIQNRIRASLLAGIRAAVLWRQLGGKRRQILFHRRKIHACAAQALNQIPRSID</sequence>
<name>A0A2S2E369_9ALTE</name>
<dbReference type="OrthoDB" id="9788031at2"/>
<dbReference type="EMBL" id="CP029347">
    <property type="protein sequence ID" value="AWL12095.1"/>
    <property type="molecule type" value="Genomic_DNA"/>
</dbReference>
<evidence type="ECO:0000313" key="6">
    <source>
        <dbReference type="Proteomes" id="UP000245728"/>
    </source>
</evidence>
<dbReference type="Gene3D" id="1.10.3890.10">
    <property type="entry name" value="HflD-like"/>
    <property type="match status" value="1"/>
</dbReference>
<evidence type="ECO:0000256" key="2">
    <source>
        <dbReference type="ARBA" id="ARBA00022490"/>
    </source>
</evidence>